<dbReference type="HAMAP" id="MF_00024">
    <property type="entry name" value="CobD_CbiB"/>
    <property type="match status" value="1"/>
</dbReference>
<dbReference type="NCBIfam" id="TIGR00380">
    <property type="entry name" value="cobal_cbiB"/>
    <property type="match status" value="1"/>
</dbReference>
<comment type="caution">
    <text evidence="9">Lacks conserved residue(s) required for the propagation of feature annotation.</text>
</comment>
<dbReference type="Proteomes" id="UP001652461">
    <property type="component" value="Unassembled WGS sequence"/>
</dbReference>
<comment type="function">
    <text evidence="9">Converts cobyric acid to cobinamide by the addition of aminopropanol on the F carboxylic group.</text>
</comment>
<comment type="pathway">
    <text evidence="2 9">Cofactor biosynthesis; adenosylcobalamin biosynthesis.</text>
</comment>
<evidence type="ECO:0000256" key="8">
    <source>
        <dbReference type="ARBA" id="ARBA00023136"/>
    </source>
</evidence>
<evidence type="ECO:0000256" key="3">
    <source>
        <dbReference type="ARBA" id="ARBA00006263"/>
    </source>
</evidence>
<dbReference type="Pfam" id="PF03186">
    <property type="entry name" value="CobD_Cbib"/>
    <property type="match status" value="1"/>
</dbReference>
<proteinExistence type="inferred from homology"/>
<evidence type="ECO:0000256" key="1">
    <source>
        <dbReference type="ARBA" id="ARBA00004651"/>
    </source>
</evidence>
<evidence type="ECO:0000256" key="4">
    <source>
        <dbReference type="ARBA" id="ARBA00022475"/>
    </source>
</evidence>
<comment type="subcellular location">
    <subcellularLocation>
        <location evidence="1 9">Cell membrane</location>
        <topology evidence="1 9">Multi-pass membrane protein</topology>
    </subcellularLocation>
</comment>
<feature type="transmembrane region" description="Helical" evidence="9">
    <location>
        <begin position="54"/>
        <end position="78"/>
    </location>
</feature>
<dbReference type="InterPro" id="IPR004485">
    <property type="entry name" value="Cobalamin_biosynth_CobD/CbiB"/>
</dbReference>
<keyword evidence="11" id="KW-1185">Reference proteome</keyword>
<reference evidence="10 11" key="1">
    <citation type="journal article" date="2021" name="ISME Commun">
        <title>Automated analysis of genomic sequences facilitates high-throughput and comprehensive description of bacteria.</title>
        <authorList>
            <person name="Hitch T.C.A."/>
        </authorList>
    </citation>
    <scope>NUCLEOTIDE SEQUENCE [LARGE SCALE GENOMIC DNA]</scope>
    <source>
        <strain evidence="10 11">Sanger_04</strain>
    </source>
</reference>
<keyword evidence="7 9" id="KW-1133">Transmembrane helix</keyword>
<keyword evidence="4 9" id="KW-1003">Cell membrane</keyword>
<sequence>MKYHIYALILGFVLDLIFGDPRCLYHPICLIGNLISHGEKPFRAAFPKTEKGELAAGVFFCIFVVAVSTAVPFGLLYLARNINFWLYFALLTFWSFQILATKSLKTESMKVYDALKEGDLEKARHAVSMIVGRDTQALNEEGVAKAAVETVAENSSDGVVAPLLFLAIGGPVLGFFYKAVNTLDSMVGYKNDKYLYFGRFSAKLDDVLNYIPARISGLLLVAASPLAGLSISGAWRIWLRDRRNHASPNSAQTEAAAAGALEVQLAGDAYYFGKLYKKPTIGDPIRPVEYEDIRRMNRLMYAGVILALTLVATVAALAGVLAV</sequence>
<comment type="caution">
    <text evidence="10">The sequence shown here is derived from an EMBL/GenBank/DDBJ whole genome shotgun (WGS) entry which is preliminary data.</text>
</comment>
<dbReference type="EMBL" id="JAOQKC010000008">
    <property type="protein sequence ID" value="MCU6696703.1"/>
    <property type="molecule type" value="Genomic_DNA"/>
</dbReference>
<feature type="transmembrane region" description="Helical" evidence="9">
    <location>
        <begin position="84"/>
        <end position="100"/>
    </location>
</feature>
<gene>
    <name evidence="10" type="primary">cbiB</name>
    <name evidence="9" type="synonym">cobD</name>
    <name evidence="10" type="ORF">OCV63_07305</name>
</gene>
<keyword evidence="8 9" id="KW-0472">Membrane</keyword>
<evidence type="ECO:0000256" key="5">
    <source>
        <dbReference type="ARBA" id="ARBA00022573"/>
    </source>
</evidence>
<dbReference type="PANTHER" id="PTHR34308">
    <property type="entry name" value="COBALAMIN BIOSYNTHESIS PROTEIN CBIB"/>
    <property type="match status" value="1"/>
</dbReference>
<dbReference type="PANTHER" id="PTHR34308:SF1">
    <property type="entry name" value="COBALAMIN BIOSYNTHESIS PROTEIN CBIB"/>
    <property type="match status" value="1"/>
</dbReference>
<name>A0ABT2RWM0_9FIRM</name>
<keyword evidence="6 9" id="KW-0812">Transmembrane</keyword>
<evidence type="ECO:0000313" key="10">
    <source>
        <dbReference type="EMBL" id="MCU6696703.1"/>
    </source>
</evidence>
<evidence type="ECO:0000256" key="2">
    <source>
        <dbReference type="ARBA" id="ARBA00004953"/>
    </source>
</evidence>
<organism evidence="10 11">
    <name type="scientific">Laedolimicola ammoniilytica</name>
    <dbReference type="NCBI Taxonomy" id="2981771"/>
    <lineage>
        <taxon>Bacteria</taxon>
        <taxon>Bacillati</taxon>
        <taxon>Bacillota</taxon>
        <taxon>Clostridia</taxon>
        <taxon>Lachnospirales</taxon>
        <taxon>Lachnospiraceae</taxon>
        <taxon>Laedolimicola</taxon>
    </lineage>
</organism>
<comment type="similarity">
    <text evidence="3 9">Belongs to the CobD/CbiB family.</text>
</comment>
<evidence type="ECO:0000256" key="9">
    <source>
        <dbReference type="HAMAP-Rule" id="MF_00024"/>
    </source>
</evidence>
<feature type="transmembrane region" description="Helical" evidence="9">
    <location>
        <begin position="299"/>
        <end position="322"/>
    </location>
</feature>
<feature type="transmembrane region" description="Helical" evidence="9">
    <location>
        <begin position="159"/>
        <end position="177"/>
    </location>
</feature>
<evidence type="ECO:0000256" key="6">
    <source>
        <dbReference type="ARBA" id="ARBA00022692"/>
    </source>
</evidence>
<keyword evidence="5 9" id="KW-0169">Cobalamin biosynthesis</keyword>
<protein>
    <recommendedName>
        <fullName evidence="9">Cobalamin biosynthesis protein CobD</fullName>
    </recommendedName>
</protein>
<evidence type="ECO:0000256" key="7">
    <source>
        <dbReference type="ARBA" id="ARBA00022989"/>
    </source>
</evidence>
<dbReference type="RefSeq" id="WP_158363198.1">
    <property type="nucleotide sequence ID" value="NZ_JAOQKC010000008.1"/>
</dbReference>
<evidence type="ECO:0000313" key="11">
    <source>
        <dbReference type="Proteomes" id="UP001652461"/>
    </source>
</evidence>
<accession>A0ABT2RWM0</accession>